<reference evidence="1 2" key="1">
    <citation type="submission" date="2018-09" db="EMBL/GenBank/DDBJ databases">
        <title>Comparative genomics of Leucobacter spp.</title>
        <authorList>
            <person name="Reis A.C."/>
            <person name="Kolvenbach B.A."/>
            <person name="Corvini P.F.X."/>
            <person name="Nunes O.C."/>
        </authorList>
    </citation>
    <scope>NUCLEOTIDE SEQUENCE [LARGE SCALE GENOMIC DNA]</scope>
    <source>
        <strain evidence="1 2">TAN 31504</strain>
    </source>
</reference>
<sequence>MGGNFSAARRVEMCLSWSEQTGRISKEMPLRVPSPTLRAVKAAGRFLERTWQIEELGEFLRLGSPIVNDLSEYAVANLGRKAKPVIDEFSFVARMNSLTYEAVARSVPGLGVAA</sequence>
<dbReference type="Proteomes" id="UP001645859">
    <property type="component" value="Unassembled WGS sequence"/>
</dbReference>
<organism evidence="1 2">
    <name type="scientific">Leucobacter chromiireducens subsp. solipictus</name>
    <dbReference type="NCBI Taxonomy" id="398235"/>
    <lineage>
        <taxon>Bacteria</taxon>
        <taxon>Bacillati</taxon>
        <taxon>Actinomycetota</taxon>
        <taxon>Actinomycetes</taxon>
        <taxon>Micrococcales</taxon>
        <taxon>Microbacteriaceae</taxon>
        <taxon>Leucobacter</taxon>
    </lineage>
</organism>
<gene>
    <name evidence="1" type="ORF">D3230_04455</name>
</gene>
<keyword evidence="2" id="KW-1185">Reference proteome</keyword>
<protein>
    <submittedName>
        <fullName evidence="1">Uncharacterized protein</fullName>
    </submittedName>
</protein>
<name>A0ABS1SDC6_9MICO</name>
<proteinExistence type="predicted"/>
<evidence type="ECO:0000313" key="2">
    <source>
        <dbReference type="Proteomes" id="UP001645859"/>
    </source>
</evidence>
<comment type="caution">
    <text evidence="1">The sequence shown here is derived from an EMBL/GenBank/DDBJ whole genome shotgun (WGS) entry which is preliminary data.</text>
</comment>
<evidence type="ECO:0000313" key="1">
    <source>
        <dbReference type="EMBL" id="MBL3678548.1"/>
    </source>
</evidence>
<accession>A0ABS1SDC6</accession>
<dbReference type="EMBL" id="QYAC01000002">
    <property type="protein sequence ID" value="MBL3678548.1"/>
    <property type="molecule type" value="Genomic_DNA"/>
</dbReference>